<keyword evidence="2" id="KW-1185">Reference proteome</keyword>
<organism evidence="1 2">
    <name type="scientific">Oryzicola mucosus</name>
    <dbReference type="NCBI Taxonomy" id="2767425"/>
    <lineage>
        <taxon>Bacteria</taxon>
        <taxon>Pseudomonadati</taxon>
        <taxon>Pseudomonadota</taxon>
        <taxon>Alphaproteobacteria</taxon>
        <taxon>Hyphomicrobiales</taxon>
        <taxon>Phyllobacteriaceae</taxon>
        <taxon>Oryzicola</taxon>
    </lineage>
</organism>
<evidence type="ECO:0000313" key="2">
    <source>
        <dbReference type="Proteomes" id="UP000643405"/>
    </source>
</evidence>
<dbReference type="SUPFAM" id="SSF55811">
    <property type="entry name" value="Nudix"/>
    <property type="match status" value="1"/>
</dbReference>
<dbReference type="InterPro" id="IPR015797">
    <property type="entry name" value="NUDIX_hydrolase-like_dom_sf"/>
</dbReference>
<dbReference type="RefSeq" id="WP_188164205.1">
    <property type="nucleotide sequence ID" value="NZ_JACVVX010000002.1"/>
</dbReference>
<comment type="caution">
    <text evidence="1">The sequence shown here is derived from an EMBL/GenBank/DDBJ whole genome shotgun (WGS) entry which is preliminary data.</text>
</comment>
<sequence>MAFDLPRDVILPVDAVDVRLVKEPHPFELENAEAIALNWAGEIAARPALFDGRVVLLSSLGYAGRVLTGICHEIGFSTFLYWRKLKPVPSAEHAFAHGMLISSDNALIAIRMGPQTANAGKVYFAAGSFEPEDFSADGQVMLDYNMAREVGEETGLDLAEAKRAEGLQVLSTLGGTVIVRCYRLPEAADAIAARIRDFVARDPDPEIVGPVIIRGKDDLPEGLMPHMLPLVRWHFEGAGE</sequence>
<accession>A0A8J6PGC2</accession>
<protein>
    <recommendedName>
        <fullName evidence="3">NUDIX hydrolase</fullName>
    </recommendedName>
</protein>
<dbReference type="Proteomes" id="UP000643405">
    <property type="component" value="Unassembled WGS sequence"/>
</dbReference>
<reference evidence="1" key="1">
    <citation type="submission" date="2020-09" db="EMBL/GenBank/DDBJ databases">
        <title>Genome seq and assembly of Tianweitania sp.</title>
        <authorList>
            <person name="Chhetri G."/>
        </authorList>
    </citation>
    <scope>NUCLEOTIDE SEQUENCE</scope>
    <source>
        <strain evidence="1">Rool2</strain>
    </source>
</reference>
<dbReference type="EMBL" id="JACVVX010000002">
    <property type="protein sequence ID" value="MBD0414784.1"/>
    <property type="molecule type" value="Genomic_DNA"/>
</dbReference>
<dbReference type="AlphaFoldDB" id="A0A8J6PGC2"/>
<proteinExistence type="predicted"/>
<evidence type="ECO:0000313" key="1">
    <source>
        <dbReference type="EMBL" id="MBD0414784.1"/>
    </source>
</evidence>
<gene>
    <name evidence="1" type="ORF">ICI42_08970</name>
</gene>
<evidence type="ECO:0008006" key="3">
    <source>
        <dbReference type="Google" id="ProtNLM"/>
    </source>
</evidence>
<name>A0A8J6PGC2_9HYPH</name>